<dbReference type="EMBL" id="JBHSHB010000003">
    <property type="protein sequence ID" value="MFC4688876.1"/>
    <property type="molecule type" value="Genomic_DNA"/>
</dbReference>
<evidence type="ECO:0000313" key="3">
    <source>
        <dbReference type="Proteomes" id="UP001595878"/>
    </source>
</evidence>
<keyword evidence="1" id="KW-0812">Transmembrane</keyword>
<gene>
    <name evidence="2" type="ORF">ACFO5T_00405</name>
</gene>
<comment type="caution">
    <text evidence="2">The sequence shown here is derived from an EMBL/GenBank/DDBJ whole genome shotgun (WGS) entry which is preliminary data.</text>
</comment>
<evidence type="ECO:0000313" key="2">
    <source>
        <dbReference type="EMBL" id="MFC4688876.1"/>
    </source>
</evidence>
<name>A0ABV9L4N5_9FLAO</name>
<organism evidence="2 3">
    <name type="scientific">Dokdonia genika</name>
    <dbReference type="NCBI Taxonomy" id="308113"/>
    <lineage>
        <taxon>Bacteria</taxon>
        <taxon>Pseudomonadati</taxon>
        <taxon>Bacteroidota</taxon>
        <taxon>Flavobacteriia</taxon>
        <taxon>Flavobacteriales</taxon>
        <taxon>Flavobacteriaceae</taxon>
        <taxon>Dokdonia</taxon>
    </lineage>
</organism>
<evidence type="ECO:0000256" key="1">
    <source>
        <dbReference type="SAM" id="Phobius"/>
    </source>
</evidence>
<dbReference type="Proteomes" id="UP001595878">
    <property type="component" value="Unassembled WGS sequence"/>
</dbReference>
<sequence>MKTPVHTQKQVKTNKVLGLYTIFMVSLSISYIVTTFLQLGK</sequence>
<reference evidence="3" key="1">
    <citation type="journal article" date="2019" name="Int. J. Syst. Evol. Microbiol.">
        <title>The Global Catalogue of Microorganisms (GCM) 10K type strain sequencing project: providing services to taxonomists for standard genome sequencing and annotation.</title>
        <authorList>
            <consortium name="The Broad Institute Genomics Platform"/>
            <consortium name="The Broad Institute Genome Sequencing Center for Infectious Disease"/>
            <person name="Wu L."/>
            <person name="Ma J."/>
        </authorList>
    </citation>
    <scope>NUCLEOTIDE SEQUENCE [LARGE SCALE GENOMIC DNA]</scope>
    <source>
        <strain evidence="3">CGMCC 4.7427</strain>
    </source>
</reference>
<keyword evidence="1" id="KW-1133">Transmembrane helix</keyword>
<keyword evidence="1" id="KW-0472">Membrane</keyword>
<feature type="transmembrane region" description="Helical" evidence="1">
    <location>
        <begin position="20"/>
        <end position="39"/>
    </location>
</feature>
<dbReference type="RefSeq" id="WP_262485470.1">
    <property type="nucleotide sequence ID" value="NZ_JBHSHB010000003.1"/>
</dbReference>
<proteinExistence type="predicted"/>
<keyword evidence="3" id="KW-1185">Reference proteome</keyword>
<accession>A0ABV9L4N5</accession>
<protein>
    <submittedName>
        <fullName evidence="2">Uncharacterized protein</fullName>
    </submittedName>
</protein>